<gene>
    <name evidence="1" type="ORF">C2845_PM05G29220</name>
</gene>
<comment type="caution">
    <text evidence="1">The sequence shown here is derived from an EMBL/GenBank/DDBJ whole genome shotgun (WGS) entry which is preliminary data.</text>
</comment>
<organism evidence="1 2">
    <name type="scientific">Panicum miliaceum</name>
    <name type="common">Proso millet</name>
    <name type="synonym">Broomcorn millet</name>
    <dbReference type="NCBI Taxonomy" id="4540"/>
    <lineage>
        <taxon>Eukaryota</taxon>
        <taxon>Viridiplantae</taxon>
        <taxon>Streptophyta</taxon>
        <taxon>Embryophyta</taxon>
        <taxon>Tracheophyta</taxon>
        <taxon>Spermatophyta</taxon>
        <taxon>Magnoliopsida</taxon>
        <taxon>Liliopsida</taxon>
        <taxon>Poales</taxon>
        <taxon>Poaceae</taxon>
        <taxon>PACMAD clade</taxon>
        <taxon>Panicoideae</taxon>
        <taxon>Panicodae</taxon>
        <taxon>Paniceae</taxon>
        <taxon>Panicinae</taxon>
        <taxon>Panicum</taxon>
        <taxon>Panicum sect. Panicum</taxon>
    </lineage>
</organism>
<sequence>MGSRRSGAALIVAAAVGGHREALYSLAVIQFNSSGGHLQLFFAARIETREDTSAAAVGTAQK</sequence>
<evidence type="ECO:0000313" key="2">
    <source>
        <dbReference type="Proteomes" id="UP000275267"/>
    </source>
</evidence>
<dbReference type="EMBL" id="PQIB02000003">
    <property type="protein sequence ID" value="RLN29903.1"/>
    <property type="molecule type" value="Genomic_DNA"/>
</dbReference>
<dbReference type="AlphaFoldDB" id="A0A3L6SZU6"/>
<proteinExistence type="predicted"/>
<accession>A0A3L6SZU6</accession>
<evidence type="ECO:0000313" key="1">
    <source>
        <dbReference type="EMBL" id="RLN29903.1"/>
    </source>
</evidence>
<name>A0A3L6SZU6_PANMI</name>
<keyword evidence="2" id="KW-1185">Reference proteome</keyword>
<dbReference type="Proteomes" id="UP000275267">
    <property type="component" value="Unassembled WGS sequence"/>
</dbReference>
<reference evidence="2" key="1">
    <citation type="journal article" date="2019" name="Nat. Commun.">
        <title>The genome of broomcorn millet.</title>
        <authorList>
            <person name="Zou C."/>
            <person name="Miki D."/>
            <person name="Li D."/>
            <person name="Tang Q."/>
            <person name="Xiao L."/>
            <person name="Rajput S."/>
            <person name="Deng P."/>
            <person name="Jia W."/>
            <person name="Huang R."/>
            <person name="Zhang M."/>
            <person name="Sun Y."/>
            <person name="Hu J."/>
            <person name="Fu X."/>
            <person name="Schnable P.S."/>
            <person name="Li F."/>
            <person name="Zhang H."/>
            <person name="Feng B."/>
            <person name="Zhu X."/>
            <person name="Liu R."/>
            <person name="Schnable J.C."/>
            <person name="Zhu J.-K."/>
            <person name="Zhang H."/>
        </authorList>
    </citation>
    <scope>NUCLEOTIDE SEQUENCE [LARGE SCALE GENOMIC DNA]</scope>
</reference>
<protein>
    <submittedName>
        <fullName evidence="1">F-box protein</fullName>
    </submittedName>
</protein>